<gene>
    <name evidence="2" type="ORF">K490DRAFT_62721</name>
</gene>
<name>A0A9P4M1D5_9PEZI</name>
<feature type="compositionally biased region" description="Polar residues" evidence="1">
    <location>
        <begin position="81"/>
        <end position="91"/>
    </location>
</feature>
<comment type="caution">
    <text evidence="2">The sequence shown here is derived from an EMBL/GenBank/DDBJ whole genome shotgun (WGS) entry which is preliminary data.</text>
</comment>
<organism evidence="2 3">
    <name type="scientific">Saccharata proteae CBS 121410</name>
    <dbReference type="NCBI Taxonomy" id="1314787"/>
    <lineage>
        <taxon>Eukaryota</taxon>
        <taxon>Fungi</taxon>
        <taxon>Dikarya</taxon>
        <taxon>Ascomycota</taxon>
        <taxon>Pezizomycotina</taxon>
        <taxon>Dothideomycetes</taxon>
        <taxon>Dothideomycetes incertae sedis</taxon>
        <taxon>Botryosphaeriales</taxon>
        <taxon>Saccharataceae</taxon>
        <taxon>Saccharata</taxon>
    </lineage>
</organism>
<dbReference type="AlphaFoldDB" id="A0A9P4M1D5"/>
<feature type="compositionally biased region" description="Low complexity" evidence="1">
    <location>
        <begin position="1"/>
        <end position="20"/>
    </location>
</feature>
<feature type="compositionally biased region" description="Low complexity" evidence="1">
    <location>
        <begin position="145"/>
        <end position="158"/>
    </location>
</feature>
<feature type="compositionally biased region" description="Low complexity" evidence="1">
    <location>
        <begin position="195"/>
        <end position="232"/>
    </location>
</feature>
<evidence type="ECO:0000256" key="1">
    <source>
        <dbReference type="SAM" id="MobiDB-lite"/>
    </source>
</evidence>
<dbReference type="EMBL" id="ML978713">
    <property type="protein sequence ID" value="KAF2089844.1"/>
    <property type="molecule type" value="Genomic_DNA"/>
</dbReference>
<keyword evidence="3" id="KW-1185">Reference proteome</keyword>
<evidence type="ECO:0000313" key="3">
    <source>
        <dbReference type="Proteomes" id="UP000799776"/>
    </source>
</evidence>
<feature type="region of interest" description="Disordered" evidence="1">
    <location>
        <begin position="141"/>
        <end position="162"/>
    </location>
</feature>
<protein>
    <submittedName>
        <fullName evidence="2">Uncharacterized protein</fullName>
    </submittedName>
</protein>
<evidence type="ECO:0000313" key="2">
    <source>
        <dbReference type="EMBL" id="KAF2089844.1"/>
    </source>
</evidence>
<sequence length="349" mass="37172">MTTSLALLPAHAPQPQLQPACSHSVLPSARPKLSLNTQQLRTFGKGSSLRLETLSAVSPTARNTFSNGYDAALGEKTKSPLSIDSSVAPQNSSPASAHSLDSSTPSSASTNSLSSASSTDSAIIRIPYTLTHNVTSILSNSPIVSSRPRTTMSSSRPMFPAPKRVSFRTPLVEEIKTTKYTMAHSDITSSASTISTLDSTTSTSSSSSSAQSIESSESTLLSSAPTAPSLLAEQRSLSPATPTKEPSDAYKHRRGRKRDSSESDSDSDICPETPIAGRRKRNRDWVWTLGPLRTNNSTMAAKDANLHSSSTEVSDASASDISDTSEIWHSDASTSTDWHDDDDVRKEKI</sequence>
<feature type="region of interest" description="Disordered" evidence="1">
    <location>
        <begin position="81"/>
        <end position="116"/>
    </location>
</feature>
<feature type="region of interest" description="Disordered" evidence="1">
    <location>
        <begin position="300"/>
        <end position="349"/>
    </location>
</feature>
<accession>A0A9P4M1D5</accession>
<dbReference type="Proteomes" id="UP000799776">
    <property type="component" value="Unassembled WGS sequence"/>
</dbReference>
<feature type="compositionally biased region" description="Low complexity" evidence="1">
    <location>
        <begin position="308"/>
        <end position="325"/>
    </location>
</feature>
<reference evidence="2" key="1">
    <citation type="journal article" date="2020" name="Stud. Mycol.">
        <title>101 Dothideomycetes genomes: a test case for predicting lifestyles and emergence of pathogens.</title>
        <authorList>
            <person name="Haridas S."/>
            <person name="Albert R."/>
            <person name="Binder M."/>
            <person name="Bloem J."/>
            <person name="Labutti K."/>
            <person name="Salamov A."/>
            <person name="Andreopoulos B."/>
            <person name="Baker S."/>
            <person name="Barry K."/>
            <person name="Bills G."/>
            <person name="Bluhm B."/>
            <person name="Cannon C."/>
            <person name="Castanera R."/>
            <person name="Culley D."/>
            <person name="Daum C."/>
            <person name="Ezra D."/>
            <person name="Gonzalez J."/>
            <person name="Henrissat B."/>
            <person name="Kuo A."/>
            <person name="Liang C."/>
            <person name="Lipzen A."/>
            <person name="Lutzoni F."/>
            <person name="Magnuson J."/>
            <person name="Mondo S."/>
            <person name="Nolan M."/>
            <person name="Ohm R."/>
            <person name="Pangilinan J."/>
            <person name="Park H.-J."/>
            <person name="Ramirez L."/>
            <person name="Alfaro M."/>
            <person name="Sun H."/>
            <person name="Tritt A."/>
            <person name="Yoshinaga Y."/>
            <person name="Zwiers L.-H."/>
            <person name="Turgeon B."/>
            <person name="Goodwin S."/>
            <person name="Spatafora J."/>
            <person name="Crous P."/>
            <person name="Grigoriev I."/>
        </authorList>
    </citation>
    <scope>NUCLEOTIDE SEQUENCE</scope>
    <source>
        <strain evidence="2">CBS 121410</strain>
    </source>
</reference>
<feature type="region of interest" description="Disordered" evidence="1">
    <location>
        <begin position="1"/>
        <end position="21"/>
    </location>
</feature>
<proteinExistence type="predicted"/>
<feature type="compositionally biased region" description="Low complexity" evidence="1">
    <location>
        <begin position="92"/>
        <end position="116"/>
    </location>
</feature>
<dbReference type="OrthoDB" id="5206740at2759"/>
<feature type="region of interest" description="Disordered" evidence="1">
    <location>
        <begin position="195"/>
        <end position="277"/>
    </location>
</feature>